<evidence type="ECO:0000256" key="3">
    <source>
        <dbReference type="ARBA" id="ARBA00023002"/>
    </source>
</evidence>
<dbReference type="GO" id="GO:0046872">
    <property type="term" value="F:metal ion binding"/>
    <property type="evidence" value="ECO:0007669"/>
    <property type="project" value="UniProtKB-KW"/>
</dbReference>
<dbReference type="InterPro" id="IPR001041">
    <property type="entry name" value="2Fe-2S_ferredoxin-type"/>
</dbReference>
<name>A0A2N1PRE9_9BACT</name>
<keyword evidence="3" id="KW-0560">Oxidoreductase</keyword>
<comment type="caution">
    <text evidence="7">The sequence shown here is derived from an EMBL/GenBank/DDBJ whole genome shotgun (WGS) entry which is preliminary data.</text>
</comment>
<organism evidence="7 8">
    <name type="scientific">Candidatus Wallbacteria bacterium HGW-Wallbacteria-1</name>
    <dbReference type="NCBI Taxonomy" id="2013854"/>
    <lineage>
        <taxon>Bacteria</taxon>
        <taxon>Candidatus Walliibacteriota</taxon>
    </lineage>
</organism>
<dbReference type="Proteomes" id="UP000233256">
    <property type="component" value="Unassembled WGS sequence"/>
</dbReference>
<reference evidence="7 8" key="1">
    <citation type="journal article" date="2017" name="ISME J.">
        <title>Potential for microbial H2 and metal transformations associated with novel bacteria and archaea in deep terrestrial subsurface sediments.</title>
        <authorList>
            <person name="Hernsdorf A.W."/>
            <person name="Amano Y."/>
            <person name="Miyakawa K."/>
            <person name="Ise K."/>
            <person name="Suzuki Y."/>
            <person name="Anantharaman K."/>
            <person name="Probst A."/>
            <person name="Burstein D."/>
            <person name="Thomas B.C."/>
            <person name="Banfield J.F."/>
        </authorList>
    </citation>
    <scope>NUCLEOTIDE SEQUENCE [LARGE SCALE GENOMIC DNA]</scope>
    <source>
        <strain evidence="7">HGW-Wallbacteria-1</strain>
    </source>
</reference>
<keyword evidence="1" id="KW-0001">2Fe-2S</keyword>
<dbReference type="InterPro" id="IPR002888">
    <property type="entry name" value="2Fe-2S-bd"/>
</dbReference>
<keyword evidence="4" id="KW-0408">Iron</keyword>
<keyword evidence="5" id="KW-0411">Iron-sulfur</keyword>
<dbReference type="InterPro" id="IPR036010">
    <property type="entry name" value="2Fe-2S_ferredoxin-like_sf"/>
</dbReference>
<sequence>MNIFLKINGSNRNLEVRPDESLLHTLRTAGYLSVKCGCESGGCGTCCVVMNNEVVNSCLINSASAEGSEILTSEGLGTPESPHAIQKAFSVSGAVQCGFCTPGFVMATYALLLRNPDPDEHQIAKALDGNICRCTGHTKIFDAVRLAAEMIREGWTAGGHNEKR</sequence>
<gene>
    <name evidence="7" type="ORF">CVV64_03920</name>
</gene>
<dbReference type="Pfam" id="PF00111">
    <property type="entry name" value="Fer2"/>
    <property type="match status" value="1"/>
</dbReference>
<dbReference type="GO" id="GO:0016491">
    <property type="term" value="F:oxidoreductase activity"/>
    <property type="evidence" value="ECO:0007669"/>
    <property type="project" value="UniProtKB-KW"/>
</dbReference>
<evidence type="ECO:0000256" key="1">
    <source>
        <dbReference type="ARBA" id="ARBA00022714"/>
    </source>
</evidence>
<dbReference type="InterPro" id="IPR051452">
    <property type="entry name" value="Diverse_Oxidoreductases"/>
</dbReference>
<dbReference type="Pfam" id="PF01799">
    <property type="entry name" value="Fer2_2"/>
    <property type="match status" value="1"/>
</dbReference>
<dbReference type="EMBL" id="PGXC01000003">
    <property type="protein sequence ID" value="PKK90925.1"/>
    <property type="molecule type" value="Genomic_DNA"/>
</dbReference>
<dbReference type="PANTHER" id="PTHR44379:SF5">
    <property type="entry name" value="OXIDOREDUCTASE WITH IRON-SULFUR SUBUNIT"/>
    <property type="match status" value="1"/>
</dbReference>
<dbReference type="Gene3D" id="3.10.20.30">
    <property type="match status" value="1"/>
</dbReference>
<dbReference type="PROSITE" id="PS51085">
    <property type="entry name" value="2FE2S_FER_2"/>
    <property type="match status" value="1"/>
</dbReference>
<proteinExistence type="predicted"/>
<dbReference type="PROSITE" id="PS00197">
    <property type="entry name" value="2FE2S_FER_1"/>
    <property type="match status" value="1"/>
</dbReference>
<dbReference type="GO" id="GO:0051537">
    <property type="term" value="F:2 iron, 2 sulfur cluster binding"/>
    <property type="evidence" value="ECO:0007669"/>
    <property type="project" value="UniProtKB-KW"/>
</dbReference>
<evidence type="ECO:0000313" key="7">
    <source>
        <dbReference type="EMBL" id="PKK90925.1"/>
    </source>
</evidence>
<dbReference type="SUPFAM" id="SSF47741">
    <property type="entry name" value="CO dehydrogenase ISP C-domain like"/>
    <property type="match status" value="1"/>
</dbReference>
<keyword evidence="2" id="KW-0479">Metal-binding</keyword>
<dbReference type="Gene3D" id="1.10.150.120">
    <property type="entry name" value="[2Fe-2S]-binding domain"/>
    <property type="match status" value="1"/>
</dbReference>
<dbReference type="SUPFAM" id="SSF54292">
    <property type="entry name" value="2Fe-2S ferredoxin-like"/>
    <property type="match status" value="1"/>
</dbReference>
<evidence type="ECO:0000313" key="8">
    <source>
        <dbReference type="Proteomes" id="UP000233256"/>
    </source>
</evidence>
<evidence type="ECO:0000256" key="4">
    <source>
        <dbReference type="ARBA" id="ARBA00023004"/>
    </source>
</evidence>
<dbReference type="InterPro" id="IPR036884">
    <property type="entry name" value="2Fe-2S-bd_dom_sf"/>
</dbReference>
<dbReference type="InterPro" id="IPR006058">
    <property type="entry name" value="2Fe2S_fd_BS"/>
</dbReference>
<evidence type="ECO:0000256" key="5">
    <source>
        <dbReference type="ARBA" id="ARBA00023014"/>
    </source>
</evidence>
<dbReference type="CDD" id="cd00207">
    <property type="entry name" value="fer2"/>
    <property type="match status" value="1"/>
</dbReference>
<dbReference type="PANTHER" id="PTHR44379">
    <property type="entry name" value="OXIDOREDUCTASE WITH IRON-SULFUR SUBUNIT"/>
    <property type="match status" value="1"/>
</dbReference>
<accession>A0A2N1PRE9</accession>
<protein>
    <submittedName>
        <fullName evidence="7">Ferredoxin</fullName>
    </submittedName>
</protein>
<dbReference type="AlphaFoldDB" id="A0A2N1PRE9"/>
<dbReference type="InterPro" id="IPR012675">
    <property type="entry name" value="Beta-grasp_dom_sf"/>
</dbReference>
<evidence type="ECO:0000259" key="6">
    <source>
        <dbReference type="PROSITE" id="PS51085"/>
    </source>
</evidence>
<evidence type="ECO:0000256" key="2">
    <source>
        <dbReference type="ARBA" id="ARBA00022723"/>
    </source>
</evidence>
<feature type="domain" description="2Fe-2S ferredoxin-type" evidence="6">
    <location>
        <begin position="1"/>
        <end position="76"/>
    </location>
</feature>